<organism evidence="1 2">
    <name type="scientific">Camellia lanceoleosa</name>
    <dbReference type="NCBI Taxonomy" id="1840588"/>
    <lineage>
        <taxon>Eukaryota</taxon>
        <taxon>Viridiplantae</taxon>
        <taxon>Streptophyta</taxon>
        <taxon>Embryophyta</taxon>
        <taxon>Tracheophyta</taxon>
        <taxon>Spermatophyta</taxon>
        <taxon>Magnoliopsida</taxon>
        <taxon>eudicotyledons</taxon>
        <taxon>Gunneridae</taxon>
        <taxon>Pentapetalae</taxon>
        <taxon>asterids</taxon>
        <taxon>Ericales</taxon>
        <taxon>Theaceae</taxon>
        <taxon>Camellia</taxon>
    </lineage>
</organism>
<proteinExistence type="predicted"/>
<dbReference type="Proteomes" id="UP001060215">
    <property type="component" value="Chromosome 15"/>
</dbReference>
<gene>
    <name evidence="1" type="ORF">LOK49_LG14G00335</name>
</gene>
<keyword evidence="2" id="KW-1185">Reference proteome</keyword>
<evidence type="ECO:0000313" key="2">
    <source>
        <dbReference type="Proteomes" id="UP001060215"/>
    </source>
</evidence>
<accession>A0ACC0FCT8</accession>
<protein>
    <submittedName>
        <fullName evidence="1">Uncharacterized protein</fullName>
    </submittedName>
</protein>
<comment type="caution">
    <text evidence="1">The sequence shown here is derived from an EMBL/GenBank/DDBJ whole genome shotgun (WGS) entry which is preliminary data.</text>
</comment>
<dbReference type="EMBL" id="CM045772">
    <property type="protein sequence ID" value="KAI7985876.1"/>
    <property type="molecule type" value="Genomic_DNA"/>
</dbReference>
<name>A0ACC0FCT8_9ERIC</name>
<sequence length="313" mass="35524">MYPEKTLTLHLDPPDALPTLDLDNKLDDEQLSVYFSHNLCHQNFYGFNYFEDPSSAYGAFTIDIRCAARSISVEHEFHEHPLSPILSPTLFECHACCTQGLSYMFSTCDFWIHEDCALLPTTFKYRGHVHPLTLCYSSLYDASCRICQEGFRNYQWSYQCRGCQYHAHANCATKTKGCGKQCNGFTFQCTTNGCTFNETFFLDVKCSSLPSYIVHEFHEHPLRLRPNCTIEASTPNACDSEDNDYDPDGSEVDEKVEGDESSSDESDFYSVSEDNGDSPKNKQKLELPSSDDSEDDDYDPDAPDLSDQVKQES</sequence>
<reference evidence="1 2" key="1">
    <citation type="journal article" date="2022" name="Plant J.">
        <title>Chromosome-level genome of Camellia lanceoleosa provides a valuable resource for understanding genome evolution and self-incompatibility.</title>
        <authorList>
            <person name="Gong W."/>
            <person name="Xiao S."/>
            <person name="Wang L."/>
            <person name="Liao Z."/>
            <person name="Chang Y."/>
            <person name="Mo W."/>
            <person name="Hu G."/>
            <person name="Li W."/>
            <person name="Zhao G."/>
            <person name="Zhu H."/>
            <person name="Hu X."/>
            <person name="Ji K."/>
            <person name="Xiang X."/>
            <person name="Song Q."/>
            <person name="Yuan D."/>
            <person name="Jin S."/>
            <person name="Zhang L."/>
        </authorList>
    </citation>
    <scope>NUCLEOTIDE SEQUENCE [LARGE SCALE GENOMIC DNA]</scope>
    <source>
        <strain evidence="1">SQ_2022a</strain>
    </source>
</reference>
<evidence type="ECO:0000313" key="1">
    <source>
        <dbReference type="EMBL" id="KAI7985876.1"/>
    </source>
</evidence>